<proteinExistence type="predicted"/>
<dbReference type="OrthoDB" id="1922248at2"/>
<gene>
    <name evidence="1" type="ORF">WY13_01952</name>
</gene>
<sequence length="72" mass="8777">MRGSERNNKKLFWDKSIEITDQEFKEVLQITTDDIRENRVKFGKRTSLKQVFIVFQISLRLLRDVEGRKYER</sequence>
<evidence type="ECO:0000313" key="2">
    <source>
        <dbReference type="Proteomes" id="UP000077407"/>
    </source>
</evidence>
<dbReference type="AlphaFoldDB" id="A0A162L2D2"/>
<accession>A0A162L2D2</accession>
<dbReference type="Proteomes" id="UP000077407">
    <property type="component" value="Unassembled WGS sequence"/>
</dbReference>
<dbReference type="RefSeq" id="WP_063555428.1">
    <property type="nucleotide sequence ID" value="NZ_LITT01000020.1"/>
</dbReference>
<evidence type="ECO:0000313" key="1">
    <source>
        <dbReference type="EMBL" id="OAA87596.1"/>
    </source>
</evidence>
<name>A0A162L2D2_9CLOT</name>
<reference evidence="1 2" key="1">
    <citation type="journal article" date="2015" name="Biotechnol. Bioeng.">
        <title>Genome sequence and phenotypic characterization of Caulobacter segnis.</title>
        <authorList>
            <person name="Patel S."/>
            <person name="Fletcher B."/>
            <person name="Scott D.C."/>
            <person name="Ely B."/>
        </authorList>
    </citation>
    <scope>NUCLEOTIDE SEQUENCE [LARGE SCALE GENOMIC DNA]</scope>
    <source>
        <strain evidence="1 2">ERI-2</strain>
    </source>
</reference>
<organism evidence="1 2">
    <name type="scientific">Clostridium ljungdahlii</name>
    <dbReference type="NCBI Taxonomy" id="1538"/>
    <lineage>
        <taxon>Bacteria</taxon>
        <taxon>Bacillati</taxon>
        <taxon>Bacillota</taxon>
        <taxon>Clostridia</taxon>
        <taxon>Eubacteriales</taxon>
        <taxon>Clostridiaceae</taxon>
        <taxon>Clostridium</taxon>
    </lineage>
</organism>
<dbReference type="EMBL" id="LITT01000020">
    <property type="protein sequence ID" value="OAA87596.1"/>
    <property type="molecule type" value="Genomic_DNA"/>
</dbReference>
<protein>
    <submittedName>
        <fullName evidence="1">Uncharacterized protein</fullName>
    </submittedName>
</protein>
<dbReference type="PATRIC" id="fig|1538.10.peg.2399"/>
<comment type="caution">
    <text evidence="1">The sequence shown here is derived from an EMBL/GenBank/DDBJ whole genome shotgun (WGS) entry which is preliminary data.</text>
</comment>